<evidence type="ECO:0000313" key="1">
    <source>
        <dbReference type="EMBL" id="KMR05217.1"/>
    </source>
</evidence>
<protein>
    <submittedName>
        <fullName evidence="1">Set domain-containing protein</fullName>
    </submittedName>
</protein>
<evidence type="ECO:0000313" key="2">
    <source>
        <dbReference type="Proteomes" id="UP000036403"/>
    </source>
</evidence>
<sequence>MDAVGPTTDGDSTMITWYRCLTMSQEEFRVGISIPPPRNHPLELAQGCVPDEWSAILLSYQWPDLTLHRATGNTIHGP</sequence>
<dbReference type="PaxDb" id="67767-A0A0J7LBC7"/>
<organism evidence="1 2">
    <name type="scientific">Lasius niger</name>
    <name type="common">Black garden ant</name>
    <dbReference type="NCBI Taxonomy" id="67767"/>
    <lineage>
        <taxon>Eukaryota</taxon>
        <taxon>Metazoa</taxon>
        <taxon>Ecdysozoa</taxon>
        <taxon>Arthropoda</taxon>
        <taxon>Hexapoda</taxon>
        <taxon>Insecta</taxon>
        <taxon>Pterygota</taxon>
        <taxon>Neoptera</taxon>
        <taxon>Endopterygota</taxon>
        <taxon>Hymenoptera</taxon>
        <taxon>Apocrita</taxon>
        <taxon>Aculeata</taxon>
        <taxon>Formicoidea</taxon>
        <taxon>Formicidae</taxon>
        <taxon>Formicinae</taxon>
        <taxon>Lasius</taxon>
        <taxon>Lasius</taxon>
    </lineage>
</organism>
<reference evidence="1 2" key="1">
    <citation type="submission" date="2015-04" db="EMBL/GenBank/DDBJ databases">
        <title>Lasius niger genome sequencing.</title>
        <authorList>
            <person name="Konorov E.A."/>
            <person name="Nikitin M.A."/>
            <person name="Kirill M.V."/>
            <person name="Chang P."/>
        </authorList>
    </citation>
    <scope>NUCLEOTIDE SEQUENCE [LARGE SCALE GENOMIC DNA]</scope>
    <source>
        <tissue evidence="1">Whole</tissue>
    </source>
</reference>
<proteinExistence type="predicted"/>
<keyword evidence="2" id="KW-1185">Reference proteome</keyword>
<accession>A0A0J7LBC7</accession>
<dbReference type="AlphaFoldDB" id="A0A0J7LBC7"/>
<dbReference type="Proteomes" id="UP000036403">
    <property type="component" value="Unassembled WGS sequence"/>
</dbReference>
<dbReference type="EMBL" id="LBMM01000037">
    <property type="protein sequence ID" value="KMR05217.1"/>
    <property type="molecule type" value="Genomic_DNA"/>
</dbReference>
<name>A0A0J7LBC7_LASNI</name>
<comment type="caution">
    <text evidence="1">The sequence shown here is derived from an EMBL/GenBank/DDBJ whole genome shotgun (WGS) entry which is preliminary data.</text>
</comment>
<gene>
    <name evidence="1" type="ORF">RF55_142</name>
</gene>